<dbReference type="RefSeq" id="WP_188636887.1">
    <property type="nucleotide sequence ID" value="NZ_BMNN01000006.1"/>
</dbReference>
<evidence type="ECO:0000313" key="2">
    <source>
        <dbReference type="EMBL" id="GGJ06163.1"/>
    </source>
</evidence>
<organism evidence="2 3">
    <name type="scientific">Halopseudomonas pertucinogena</name>
    <dbReference type="NCBI Taxonomy" id="86175"/>
    <lineage>
        <taxon>Bacteria</taxon>
        <taxon>Pseudomonadati</taxon>
        <taxon>Pseudomonadota</taxon>
        <taxon>Gammaproteobacteria</taxon>
        <taxon>Pseudomonadales</taxon>
        <taxon>Pseudomonadaceae</taxon>
        <taxon>Halopseudomonas</taxon>
    </lineage>
</organism>
<dbReference type="Proteomes" id="UP000633263">
    <property type="component" value="Unassembled WGS sequence"/>
</dbReference>
<evidence type="ECO:0000313" key="3">
    <source>
        <dbReference type="Proteomes" id="UP000633263"/>
    </source>
</evidence>
<evidence type="ECO:0008006" key="4">
    <source>
        <dbReference type="Google" id="ProtNLM"/>
    </source>
</evidence>
<accession>A0ABQ2CRZ8</accession>
<dbReference type="EMBL" id="BMNN01000006">
    <property type="protein sequence ID" value="GGJ06163.1"/>
    <property type="molecule type" value="Genomic_DNA"/>
</dbReference>
<sequence>MTTDLFTDSPEVTELKARNKELRQRLKQQTAALKSLRAALVSLHLAMEEVGEGAFHGDMLEQDELRRDSALP</sequence>
<reference evidence="3" key="1">
    <citation type="journal article" date="2019" name="Int. J. Syst. Evol. Microbiol.">
        <title>The Global Catalogue of Microorganisms (GCM) 10K type strain sequencing project: providing services to taxonomists for standard genome sequencing and annotation.</title>
        <authorList>
            <consortium name="The Broad Institute Genomics Platform"/>
            <consortium name="The Broad Institute Genome Sequencing Center for Infectious Disease"/>
            <person name="Wu L."/>
            <person name="Ma J."/>
        </authorList>
    </citation>
    <scope>NUCLEOTIDE SEQUENCE [LARGE SCALE GENOMIC DNA]</scope>
    <source>
        <strain evidence="3">JCM 11590</strain>
    </source>
</reference>
<keyword evidence="3" id="KW-1185">Reference proteome</keyword>
<protein>
    <recommendedName>
        <fullName evidence="4">Transposase</fullName>
    </recommendedName>
</protein>
<proteinExistence type="predicted"/>
<comment type="caution">
    <text evidence="2">The sequence shown here is derived from an EMBL/GenBank/DDBJ whole genome shotgun (WGS) entry which is preliminary data.</text>
</comment>
<evidence type="ECO:0000256" key="1">
    <source>
        <dbReference type="SAM" id="Coils"/>
    </source>
</evidence>
<name>A0ABQ2CRZ8_9GAMM</name>
<gene>
    <name evidence="2" type="ORF">GCM10009083_23910</name>
</gene>
<keyword evidence="1" id="KW-0175">Coiled coil</keyword>
<feature type="coiled-coil region" evidence="1">
    <location>
        <begin position="12"/>
        <end position="39"/>
    </location>
</feature>